<organism evidence="2 3">
    <name type="scientific">Diachasmimorpha longicaudata entomopoxvirus</name>
    <dbReference type="NCBI Taxonomy" id="109981"/>
    <lineage>
        <taxon>Viruses</taxon>
        <taxon>Varidnaviria</taxon>
        <taxon>Bamfordvirae</taxon>
        <taxon>Nucleocytoviricota</taxon>
        <taxon>Pokkesviricetes</taxon>
        <taxon>Chitovirales</taxon>
        <taxon>Poxviridae</taxon>
        <taxon>Entomopoxvirinae</taxon>
        <taxon>Epsilonentomopoxvirus</taxon>
        <taxon>Epsilonentomopoxvirus dlongicaudata</taxon>
        <taxon>Diachasmimorpha entomopoxvirus</taxon>
    </lineage>
</organism>
<proteinExistence type="predicted"/>
<feature type="domain" description="Bro-N" evidence="1">
    <location>
        <begin position="1"/>
        <end position="115"/>
    </location>
</feature>
<evidence type="ECO:0000259" key="1">
    <source>
        <dbReference type="PROSITE" id="PS51750"/>
    </source>
</evidence>
<protein>
    <submittedName>
        <fullName evidence="2">Putative Bro-N domain-containing protein 17</fullName>
    </submittedName>
</protein>
<sequence>MGLYQREYVFGDQVVTIFIFLDKNDNVWIKFTELVDFLQYQTIDDIQQYLTPDNILDWKKIQEIMGSLPTIKWNLSALFVNETVFNMLILHSTFPEAKHFNDWFNLIVPKLKNAQIFGPPSHFLQFQNKQLQTQLSQLFADMISKDKKYNISAKLKDAELSDAREKLQTLSKNIIGISSNIIKIPKNKNRQQFCRIFIHKTDNTKYAFVQTQYSNEKICNPYWESYYEFFHIPILPKEFNLLKRIESSLTQGRILYGLNDNIITTNVSLTPFLEEIQDEINSYIICLV</sequence>
<gene>
    <name evidence="2" type="ORF">DLEV_122</name>
</gene>
<keyword evidence="3" id="KW-1185">Reference proteome</keyword>
<dbReference type="Pfam" id="PF02498">
    <property type="entry name" value="Bro-N"/>
    <property type="match status" value="1"/>
</dbReference>
<evidence type="ECO:0000313" key="3">
    <source>
        <dbReference type="Proteomes" id="UP000593702"/>
    </source>
</evidence>
<dbReference type="InterPro" id="IPR003497">
    <property type="entry name" value="BRO_N_domain"/>
</dbReference>
<accession>A0A7R5WJC9</accession>
<reference evidence="2 3" key="1">
    <citation type="submission" date="2015-04" db="EMBL/GenBank/DDBJ databases">
        <title>Diachasmimorpha longicaudata entomopoxvirus genome.</title>
        <authorList>
            <person name="Coffman K.A."/>
            <person name="Burke G.R."/>
        </authorList>
    </citation>
    <scope>NUCLEOTIDE SEQUENCE [LARGE SCALE GENOMIC DNA]</scope>
</reference>
<dbReference type="EMBL" id="KR095315">
    <property type="protein sequence ID" value="AKS26413.1"/>
    <property type="molecule type" value="Genomic_DNA"/>
</dbReference>
<evidence type="ECO:0000313" key="2">
    <source>
        <dbReference type="EMBL" id="AKS26413.1"/>
    </source>
</evidence>
<dbReference type="Proteomes" id="UP000593702">
    <property type="component" value="Segment"/>
</dbReference>
<name>A0A7R5WJC9_9POXV</name>
<dbReference type="PROSITE" id="PS51750">
    <property type="entry name" value="BRO_N"/>
    <property type="match status" value="1"/>
</dbReference>